<keyword evidence="1" id="KW-0560">Oxidoreductase</keyword>
<dbReference type="EC" id="1.13.-.-" evidence="1"/>
<protein>
    <submittedName>
        <fullName evidence="1">Uncharacterized protein ygiD</fullName>
        <ecNumber evidence="1">1.13.-.-</ecNumber>
    </submittedName>
</protein>
<proteinExistence type="predicted"/>
<dbReference type="Gene3D" id="3.40.830.10">
    <property type="entry name" value="LigB-like"/>
    <property type="match status" value="1"/>
</dbReference>
<sequence>MSWARKLATLRDEGVMLVASGNVVHNLRTVRWHGDNIPYPWAASFNDFVKANLTWQGPVEQHPLVNYLQHEGGGLIEPDAGALFTFAVYTLAPGTARNLSPSRSTVLRWAV</sequence>
<dbReference type="EMBL" id="CABFNZ010000003">
    <property type="protein sequence ID" value="VUC72769.1"/>
    <property type="molecule type" value="Genomic_DNA"/>
</dbReference>
<dbReference type="GO" id="GO:0016491">
    <property type="term" value="F:oxidoreductase activity"/>
    <property type="evidence" value="ECO:0007669"/>
    <property type="project" value="UniProtKB-KW"/>
</dbReference>
<dbReference type="SUPFAM" id="SSF53213">
    <property type="entry name" value="LigB-like"/>
    <property type="match status" value="1"/>
</dbReference>
<name>A0A509BIK5_9ENTR</name>
<dbReference type="AlphaFoldDB" id="A0A509BIK5"/>
<evidence type="ECO:0000313" key="1">
    <source>
        <dbReference type="EMBL" id="VUC72769.1"/>
    </source>
</evidence>
<accession>A0A509BIK5</accession>
<gene>
    <name evidence="1" type="primary">ygiD_2</name>
    <name evidence="1" type="ORF">NCTC6947_00740</name>
</gene>
<reference evidence="1" key="1">
    <citation type="submission" date="2019-06" db="EMBL/GenBank/DDBJ databases">
        <authorList>
            <consortium name="Pathogen Informatics"/>
        </authorList>
    </citation>
    <scope>NUCLEOTIDE SEQUENCE</scope>
    <source>
        <strain evidence="1">NCTC6947</strain>
    </source>
</reference>
<organism evidence="1">
    <name type="scientific">Salmonella sp. NCTC 6947</name>
    <dbReference type="NCBI Taxonomy" id="2583581"/>
    <lineage>
        <taxon>Bacteria</taxon>
        <taxon>Pseudomonadati</taxon>
        <taxon>Pseudomonadota</taxon>
        <taxon>Gammaproteobacteria</taxon>
        <taxon>Enterobacterales</taxon>
        <taxon>Enterobacteriaceae</taxon>
        <taxon>Salmonella</taxon>
    </lineage>
</organism>